<dbReference type="RefSeq" id="WP_011395569.1">
    <property type="nucleotide sequence ID" value="NC_007645.1"/>
</dbReference>
<dbReference type="EC" id="5.3.3.1" evidence="11"/>
<dbReference type="InterPro" id="IPR029058">
    <property type="entry name" value="AB_hydrolase_fold"/>
</dbReference>
<keyword evidence="8" id="KW-1207">Sterol metabolism</keyword>
<dbReference type="KEGG" id="hch:HCH_01642"/>
<dbReference type="GO" id="GO:0008203">
    <property type="term" value="P:cholesterol metabolic process"/>
    <property type="evidence" value="ECO:0007669"/>
    <property type="project" value="UniProtKB-KW"/>
</dbReference>
<reference evidence="21 22" key="1">
    <citation type="journal article" date="2005" name="Nucleic Acids Res.">
        <title>Genomic blueprint of Hahella chejuensis, a marine microbe producing an algicidal agent.</title>
        <authorList>
            <person name="Jeong H."/>
            <person name="Yim J.H."/>
            <person name="Lee C."/>
            <person name="Choi S.-H."/>
            <person name="Park Y.K."/>
            <person name="Yoon S.H."/>
            <person name="Hur C.-G."/>
            <person name="Kang H.-Y."/>
            <person name="Kim D."/>
            <person name="Lee H.H."/>
            <person name="Park K.H."/>
            <person name="Park S.-H."/>
            <person name="Park H.-S."/>
            <person name="Lee H.K."/>
            <person name="Oh T.K."/>
            <person name="Kim J.F."/>
        </authorList>
    </citation>
    <scope>NUCLEOTIDE SEQUENCE [LARGE SCALE GENOMIC DNA]</scope>
    <source>
        <strain evidence="21 22">KCTC 2396</strain>
    </source>
</reference>
<dbReference type="SUPFAM" id="SSF53474">
    <property type="entry name" value="alpha/beta-Hydrolases"/>
    <property type="match status" value="1"/>
</dbReference>
<dbReference type="STRING" id="349521.HCH_01642"/>
<gene>
    <name evidence="21" type="ordered locus">HCH_01642</name>
</gene>
<evidence type="ECO:0000256" key="16">
    <source>
        <dbReference type="SAM" id="MobiDB-lite"/>
    </source>
</evidence>
<dbReference type="Gene3D" id="3.50.50.60">
    <property type="entry name" value="FAD/NAD(P)-binding domain"/>
    <property type="match status" value="3"/>
</dbReference>
<dbReference type="EC" id="1.1.3.6" evidence="13"/>
<evidence type="ECO:0000256" key="9">
    <source>
        <dbReference type="ARBA" id="ARBA00023221"/>
    </source>
</evidence>
<dbReference type="Pfam" id="PF00561">
    <property type="entry name" value="Abhydrolase_1"/>
    <property type="match status" value="1"/>
</dbReference>
<evidence type="ECO:0000256" key="14">
    <source>
        <dbReference type="ARBA" id="ARBA00049744"/>
    </source>
</evidence>
<keyword evidence="3" id="KW-0153">Cholesterol metabolism</keyword>
<evidence type="ECO:0000259" key="17">
    <source>
        <dbReference type="Pfam" id="PF00561"/>
    </source>
</evidence>
<keyword evidence="4" id="KW-0285">Flavoprotein</keyword>
<evidence type="ECO:0000256" key="11">
    <source>
        <dbReference type="ARBA" id="ARBA00038856"/>
    </source>
</evidence>
<accession>Q2SLH7</accession>
<evidence type="ECO:0000256" key="6">
    <source>
        <dbReference type="ARBA" id="ARBA00023002"/>
    </source>
</evidence>
<organism evidence="21 22">
    <name type="scientific">Hahella chejuensis (strain KCTC 2396)</name>
    <dbReference type="NCBI Taxonomy" id="349521"/>
    <lineage>
        <taxon>Bacteria</taxon>
        <taxon>Pseudomonadati</taxon>
        <taxon>Pseudomonadota</taxon>
        <taxon>Gammaproteobacteria</taxon>
        <taxon>Oceanospirillales</taxon>
        <taxon>Hahellaceae</taxon>
        <taxon>Hahella</taxon>
    </lineage>
</organism>
<dbReference type="Gene3D" id="3.60.21.70">
    <property type="entry name" value="PhoD-like phosphatase"/>
    <property type="match status" value="1"/>
</dbReference>
<feature type="region of interest" description="Disordered" evidence="16">
    <location>
        <begin position="1219"/>
        <end position="1242"/>
    </location>
</feature>
<keyword evidence="6" id="KW-0560">Oxidoreductase</keyword>
<evidence type="ECO:0000256" key="10">
    <source>
        <dbReference type="ARBA" id="ARBA00023235"/>
    </source>
</evidence>
<evidence type="ECO:0000313" key="21">
    <source>
        <dbReference type="EMBL" id="ABC28497.1"/>
    </source>
</evidence>
<dbReference type="InterPro" id="IPR036188">
    <property type="entry name" value="FAD/NAD-bd_sf"/>
</dbReference>
<keyword evidence="10" id="KW-0413">Isomerase</keyword>
<evidence type="ECO:0000256" key="3">
    <source>
        <dbReference type="ARBA" id="ARBA00022548"/>
    </source>
</evidence>
<dbReference type="PANTHER" id="PTHR47470:SF1">
    <property type="entry name" value="FAD-DEPENDENT OXIDOREDUCTASE 2 FAD BINDING DOMAIN-CONTAINING PROTEIN"/>
    <property type="match status" value="1"/>
</dbReference>
<sequence length="1963" mass="216074">MHFHLSEPFETLIKDALPETRVHDTDVLIIGSGYGGSIAAMRLAGGKSSKSRASGASVTVLERGKEYRPGDFPEALGDIPGHMQLLKSGSNRPIGYADALYDFRIGKEVDVLLGCGLGGGSLINANVALEPDSETLAQAAWPREFREHPGLLRPHFQKVRHLLGVRNQDQTTRDRLRRLPKFQALTRLARAIGAPVETAPLTVSLRPGANAVGVEQPGCNLCGNCVSGCNQGAKNTLAMNVIPLAKARGARFYTGATVLTLEPIVPSADDNTTGSNRRRWRVRVRRTATEKNSLADEVFWIEAATVILAAGALGSTEILLRSQESGRMRLSDRLGKRFSTNGDGFAMSYGQANPVMAIGRSDDSLQAGEEPRVGPTITAVSRPMARHPNTGAEVRLTLEDGAAPYGVARLFGEIATTGAQLNRLTDMTLPAWFLNAGQNGVFKDPLAHHSDAMAHSQILLIMGDDGAIGGLSLRASDNPAQQADTDYSRIRVEWPKAAENACLTAADALLRSQDRKEGFDGGQYLPNPLWKTLPDDASTVMSGQLPGGRVITVHPLGGCAMGDGPDTGVVNHYGQVFKADNRAHGVDAPALHEGLYVLDGSILPAALGVNPFLTISALSLRAAEAIQKQHDWLAPTQERVDPELAQALSPMRQPAATTTARPSPTVTLSISEQMFGRLQAQEVHTDLPDWIESWIRQWAEALPSSSQPASGAAARLTGDQGLIFKVETQIDDLHDWLQKPGKELKATAKLYLNPLSAEQTAKMHTYGLPPELLQDAIPIAVGEGVVRLLHCDEPGPLATAWRGAQALNAYRTRRQSLSGFALRQLKQRLSRWDSDASQKQSAPGLAKQIKHFWTVAKHHAQYRRMSYNFQFTPNTKGSHAPLFENIPGAMIHLRGEKLLAWKNSAPRLWRALTNLPIELSHERHGDAASGSLYVDMEYMSERGLAQVVKSPNLPESAMAAAGLGMLFLRCLLQTQFWDFGSPHYPDKPIASNPHPRALRVAGNRVISPQRTELSVPLNDTSSEQIGIVLTRYPQTNAQRPGQPLLLIHGLAQGSLIYCSEAIPENMAVYLWRAGFDVWVLDYRLSNALPAPVPMQGWSIEEIARYDIPAAVRHIHRVNPGKINLFAHCVGATAAAMGILKGWLDDPADPYIGRVAFNAIHPWIIPSPVNRSRAKLGSFLRDSVNDAQLNPIPQPNPSAFDSMFDRLAFSFARLGELQEAEEGRARNGGERHTHSDHAPDGGVEISQGICDKMSFLYGRMWRHDQISPATHKAFQDMLGQAPGAVYRHLYYFAQQQRVTSRDGENTFLTPSAVRKHWRYPTLFLHGEQSKVFNPQSATRSAIRLSEMLKGCTPVPPVLLKRAPHYGHMDVILAQNAYKDVFPSVRAFFSEDAECLRHSAGDRVEFHHQLFDSYRPSDDLHAANANLFSAGPIIRGAWLDNTGIGRPRIVLRLWAELSDLADLADAQATPTRRLALEGAELIQCQFCVANDPHHLLLDVAVKVDPAQERDVRIRFSLTQRQFDPAAQQALSQTVHIPASTGWLQRLRELCLHRGVSPAMRFLVGSCRYPGAVLERDLADRVFVGMGRQVRGDAQLPGADSVFFIGDQIYADATAEAFDNTALKERYITRYRDAFNSPNMRKLLQLAPVHFAVDDHEFSDDCSGRPPQLDAHLKERERFDFALRAARSFQCSGRQPDALWYPQGVSARREFDCPVFVMDARTERRLRSAGVAGAQAEMIDATQFAALSNWLSEAQRLTPERPKFIFSGSVIAPVEKRLTQHPDLWRNNDSWCGYPHTLAAVMRLIYERQIANVIFVGGDQHLCALARMTLANPADQAVSNRKPVTLWQIVSSGLYAPLPFANASPRDFEWEKPTVIPMHGSQLQLQAEARLLRADKSQFVRVDAIPAGESWTLEVRVCDPEGLVAPVAQPMTLKDGELADDDRTWRIRLTANVEAEPGKPVRPEPA</sequence>
<dbReference type="Pfam" id="PF00732">
    <property type="entry name" value="GMC_oxred_N"/>
    <property type="match status" value="1"/>
</dbReference>
<dbReference type="GO" id="GO:0004769">
    <property type="term" value="F:steroid Delta-isomerase activity"/>
    <property type="evidence" value="ECO:0007669"/>
    <property type="project" value="UniProtKB-EC"/>
</dbReference>
<evidence type="ECO:0000259" key="18">
    <source>
        <dbReference type="Pfam" id="PF00732"/>
    </source>
</evidence>
<keyword evidence="5" id="KW-0274">FAD</keyword>
<dbReference type="EMBL" id="CP000155">
    <property type="protein sequence ID" value="ABC28497.1"/>
    <property type="molecule type" value="Genomic_DNA"/>
</dbReference>
<evidence type="ECO:0000256" key="12">
    <source>
        <dbReference type="ARBA" id="ARBA00049645"/>
    </source>
</evidence>
<evidence type="ECO:0000256" key="8">
    <source>
        <dbReference type="ARBA" id="ARBA00023166"/>
    </source>
</evidence>
<feature type="domain" description="Glucose-methanol-choline oxidoreductase N-terminal" evidence="18">
    <location>
        <begin position="112"/>
        <end position="322"/>
    </location>
</feature>
<proteinExistence type="inferred from homology"/>
<evidence type="ECO:0000313" key="22">
    <source>
        <dbReference type="Proteomes" id="UP000000238"/>
    </source>
</evidence>
<dbReference type="Proteomes" id="UP000000238">
    <property type="component" value="Chromosome"/>
</dbReference>
<dbReference type="InterPro" id="IPR000073">
    <property type="entry name" value="AB_hydrolase_1"/>
</dbReference>
<name>Q2SLH7_HAHCH</name>
<evidence type="ECO:0000259" key="20">
    <source>
        <dbReference type="Pfam" id="PF09423"/>
    </source>
</evidence>
<dbReference type="InterPro" id="IPR038607">
    <property type="entry name" value="PhoD-like_sf"/>
</dbReference>
<evidence type="ECO:0000256" key="7">
    <source>
        <dbReference type="ARBA" id="ARBA00023098"/>
    </source>
</evidence>
<keyword evidence="9" id="KW-0753">Steroid metabolism</keyword>
<comment type="pathway">
    <text evidence="12">Steroid metabolism; cholesterol degradation.</text>
</comment>
<keyword evidence="7" id="KW-0443">Lipid metabolism</keyword>
<evidence type="ECO:0000256" key="15">
    <source>
        <dbReference type="ARBA" id="ARBA00049778"/>
    </source>
</evidence>
<dbReference type="InterPro" id="IPR018946">
    <property type="entry name" value="PhoD-like_MPP"/>
</dbReference>
<dbReference type="InterPro" id="IPR052542">
    <property type="entry name" value="Cholesterol_Oxidase"/>
</dbReference>
<dbReference type="SUPFAM" id="SSF56300">
    <property type="entry name" value="Metallo-dependent phosphatases"/>
    <property type="match status" value="1"/>
</dbReference>
<evidence type="ECO:0000256" key="4">
    <source>
        <dbReference type="ARBA" id="ARBA00022630"/>
    </source>
</evidence>
<evidence type="ECO:0000256" key="13">
    <source>
        <dbReference type="ARBA" id="ARBA00049723"/>
    </source>
</evidence>
<dbReference type="Pfam" id="PF09423">
    <property type="entry name" value="PhoD"/>
    <property type="match status" value="1"/>
</dbReference>
<dbReference type="PANTHER" id="PTHR47470">
    <property type="entry name" value="CHOLESTEROL OXIDASE"/>
    <property type="match status" value="1"/>
</dbReference>
<dbReference type="eggNOG" id="COG2267">
    <property type="taxonomic scope" value="Bacteria"/>
</dbReference>
<dbReference type="eggNOG" id="COG3540">
    <property type="taxonomic scope" value="Bacteria"/>
</dbReference>
<dbReference type="Gene3D" id="3.40.50.1820">
    <property type="entry name" value="alpha/beta hydrolase"/>
    <property type="match status" value="1"/>
</dbReference>
<comment type="similarity">
    <text evidence="2">Belongs to the GMC oxidoreductase family.</text>
</comment>
<dbReference type="Pfam" id="PF05199">
    <property type="entry name" value="GMC_oxred_C"/>
    <property type="match status" value="1"/>
</dbReference>
<dbReference type="eggNOG" id="COG2303">
    <property type="taxonomic scope" value="Bacteria"/>
</dbReference>
<dbReference type="InterPro" id="IPR029052">
    <property type="entry name" value="Metallo-depent_PP-like"/>
</dbReference>
<protein>
    <recommendedName>
        <fullName evidence="14">Cholesterol oxidase</fullName>
        <ecNumber evidence="13">1.1.3.6</ecNumber>
        <ecNumber evidence="11">5.3.3.1</ecNumber>
    </recommendedName>
    <alternativeName>
        <fullName evidence="15">Cholesterol isomerase</fullName>
    </alternativeName>
</protein>
<dbReference type="InterPro" id="IPR007867">
    <property type="entry name" value="GMC_OxRtase_C"/>
</dbReference>
<feature type="domain" description="PhoD-like phosphatase metallophosphatase" evidence="20">
    <location>
        <begin position="1595"/>
        <end position="1854"/>
    </location>
</feature>
<dbReference type="GO" id="GO:0050660">
    <property type="term" value="F:flavin adenine dinucleotide binding"/>
    <property type="evidence" value="ECO:0007669"/>
    <property type="project" value="InterPro"/>
</dbReference>
<keyword evidence="22" id="KW-1185">Reference proteome</keyword>
<dbReference type="GO" id="GO:0016995">
    <property type="term" value="F:cholesterol oxidase activity"/>
    <property type="evidence" value="ECO:0007669"/>
    <property type="project" value="UniProtKB-EC"/>
</dbReference>
<dbReference type="InterPro" id="IPR000172">
    <property type="entry name" value="GMC_OxRdtase_N"/>
</dbReference>
<evidence type="ECO:0000259" key="19">
    <source>
        <dbReference type="Pfam" id="PF05199"/>
    </source>
</evidence>
<evidence type="ECO:0000256" key="1">
    <source>
        <dbReference type="ARBA" id="ARBA00001974"/>
    </source>
</evidence>
<evidence type="ECO:0000256" key="5">
    <source>
        <dbReference type="ARBA" id="ARBA00022827"/>
    </source>
</evidence>
<dbReference type="OrthoDB" id="9787779at2"/>
<dbReference type="SUPFAM" id="SSF51905">
    <property type="entry name" value="FAD/NAD(P)-binding domain"/>
    <property type="match status" value="1"/>
</dbReference>
<feature type="domain" description="AB hydrolase-1" evidence="17">
    <location>
        <begin position="1043"/>
        <end position="1370"/>
    </location>
</feature>
<evidence type="ECO:0000256" key="2">
    <source>
        <dbReference type="ARBA" id="ARBA00010790"/>
    </source>
</evidence>
<feature type="compositionally biased region" description="Basic and acidic residues" evidence="16">
    <location>
        <begin position="1220"/>
        <end position="1238"/>
    </location>
</feature>
<comment type="cofactor">
    <cofactor evidence="1">
        <name>FAD</name>
        <dbReference type="ChEBI" id="CHEBI:57692"/>
    </cofactor>
</comment>
<feature type="domain" description="Glucose-methanol-choline oxidoreductase C-terminal" evidence="19">
    <location>
        <begin position="550"/>
        <end position="618"/>
    </location>
</feature>
<dbReference type="HOGENOM" id="CLU_234555_0_0_6"/>